<reference evidence="1" key="1">
    <citation type="journal article" date="2015" name="Nature">
        <title>Complex archaea that bridge the gap between prokaryotes and eukaryotes.</title>
        <authorList>
            <person name="Spang A."/>
            <person name="Saw J.H."/>
            <person name="Jorgensen S.L."/>
            <person name="Zaremba-Niedzwiedzka K."/>
            <person name="Martijn J."/>
            <person name="Lind A.E."/>
            <person name="van Eijk R."/>
            <person name="Schleper C."/>
            <person name="Guy L."/>
            <person name="Ettema T.J."/>
        </authorList>
    </citation>
    <scope>NUCLEOTIDE SEQUENCE</scope>
</reference>
<dbReference type="AlphaFoldDB" id="A0A0F9T6M6"/>
<dbReference type="EMBL" id="LAZR01001915">
    <property type="protein sequence ID" value="KKN37158.1"/>
    <property type="molecule type" value="Genomic_DNA"/>
</dbReference>
<evidence type="ECO:0000313" key="1">
    <source>
        <dbReference type="EMBL" id="KKN37158.1"/>
    </source>
</evidence>
<proteinExistence type="predicted"/>
<protein>
    <submittedName>
        <fullName evidence="1">Uncharacterized protein</fullName>
    </submittedName>
</protein>
<organism evidence="1">
    <name type="scientific">marine sediment metagenome</name>
    <dbReference type="NCBI Taxonomy" id="412755"/>
    <lineage>
        <taxon>unclassified sequences</taxon>
        <taxon>metagenomes</taxon>
        <taxon>ecological metagenomes</taxon>
    </lineage>
</organism>
<comment type="caution">
    <text evidence="1">The sequence shown here is derived from an EMBL/GenBank/DDBJ whole genome shotgun (WGS) entry which is preliminary data.</text>
</comment>
<name>A0A0F9T6M6_9ZZZZ</name>
<sequence length="92" mass="10404">MFLIFIIIFSLILNGVLSYTTWNLFRKNEIAEDFIILSYMSAEKALLDMRDLDVSGAFEADDETGVTFKALYQVIKDHAKFVGVEADLDSGE</sequence>
<accession>A0A0F9T6M6</accession>
<gene>
    <name evidence="1" type="ORF">LCGC14_0766370</name>
</gene>